<keyword evidence="2" id="KW-1185">Reference proteome</keyword>
<proteinExistence type="predicted"/>
<sequence length="39" mass="4361">MVERSRSLGRPFWTFWGAAALANLGDGIRVAAFPCWPPR</sequence>
<accession>A0A1C5HQB6</accession>
<dbReference type="Proteomes" id="UP000198217">
    <property type="component" value="Chromosome I"/>
</dbReference>
<gene>
    <name evidence="1" type="ORF">GA0070609_2040</name>
</gene>
<reference evidence="1 2" key="1">
    <citation type="submission" date="2016-06" db="EMBL/GenBank/DDBJ databases">
        <authorList>
            <person name="Kjaerup R.B."/>
            <person name="Dalgaard T.S."/>
            <person name="Juul-Madsen H.R."/>
        </authorList>
    </citation>
    <scope>NUCLEOTIDE SEQUENCE [LARGE SCALE GENOMIC DNA]</scope>
    <source>
        <strain evidence="1 2">DSM 43904</strain>
    </source>
</reference>
<dbReference type="EMBL" id="LT607750">
    <property type="protein sequence ID" value="SCG48236.1"/>
    <property type="molecule type" value="Genomic_DNA"/>
</dbReference>
<organism evidence="1 2">
    <name type="scientific">Micromonospora echinaurantiaca</name>
    <dbReference type="NCBI Taxonomy" id="47857"/>
    <lineage>
        <taxon>Bacteria</taxon>
        <taxon>Bacillati</taxon>
        <taxon>Actinomycetota</taxon>
        <taxon>Actinomycetes</taxon>
        <taxon>Micromonosporales</taxon>
        <taxon>Micromonosporaceae</taxon>
        <taxon>Micromonospora</taxon>
    </lineage>
</organism>
<name>A0A1C5HQB6_9ACTN</name>
<dbReference type="AlphaFoldDB" id="A0A1C5HQB6"/>
<evidence type="ECO:0000313" key="2">
    <source>
        <dbReference type="Proteomes" id="UP000198217"/>
    </source>
</evidence>
<protein>
    <submittedName>
        <fullName evidence="1">Uncharacterized protein</fullName>
    </submittedName>
</protein>
<evidence type="ECO:0000313" key="1">
    <source>
        <dbReference type="EMBL" id="SCG48236.1"/>
    </source>
</evidence>